<proteinExistence type="predicted"/>
<evidence type="ECO:0000313" key="4">
    <source>
        <dbReference type="Proteomes" id="UP000325313"/>
    </source>
</evidence>
<sequence>MPTAGRRPQEDPAVPFARDASFASAVRFHHWCVCGDHHHSRSTTLATNDDITIFWGCAPTLTKNENAIICDFLSFVVVHYSYSTSPHRER</sequence>
<dbReference type="Proteomes" id="UP000325313">
    <property type="component" value="Unassembled WGS sequence"/>
</dbReference>
<organism evidence="2 4">
    <name type="scientific">Puccinia graminis f. sp. tritici</name>
    <dbReference type="NCBI Taxonomy" id="56615"/>
    <lineage>
        <taxon>Eukaryota</taxon>
        <taxon>Fungi</taxon>
        <taxon>Dikarya</taxon>
        <taxon>Basidiomycota</taxon>
        <taxon>Pucciniomycotina</taxon>
        <taxon>Pucciniomycetes</taxon>
        <taxon>Pucciniales</taxon>
        <taxon>Pucciniaceae</taxon>
        <taxon>Puccinia</taxon>
    </lineage>
</organism>
<comment type="caution">
    <text evidence="2">The sequence shown here is derived from an EMBL/GenBank/DDBJ whole genome shotgun (WGS) entry which is preliminary data.</text>
</comment>
<dbReference type="EMBL" id="VSWC01000171">
    <property type="protein sequence ID" value="KAA1070614.1"/>
    <property type="molecule type" value="Genomic_DNA"/>
</dbReference>
<evidence type="ECO:0000313" key="2">
    <source>
        <dbReference type="EMBL" id="KAA1089791.1"/>
    </source>
</evidence>
<protein>
    <submittedName>
        <fullName evidence="2">Uncharacterized protein</fullName>
    </submittedName>
</protein>
<gene>
    <name evidence="1" type="ORF">PGT21_017955</name>
    <name evidence="2" type="ORF">PGTUg99_012137</name>
</gene>
<dbReference type="AlphaFoldDB" id="A0A5B0NKK6"/>
<reference evidence="3 4" key="1">
    <citation type="submission" date="2019-05" db="EMBL/GenBank/DDBJ databases">
        <title>Emergence of the Ug99 lineage of the wheat stem rust pathogen through somatic hybridization.</title>
        <authorList>
            <person name="Li F."/>
            <person name="Upadhyaya N.M."/>
            <person name="Sperschneider J."/>
            <person name="Matny O."/>
            <person name="Nguyen-Phuc H."/>
            <person name="Mago R."/>
            <person name="Raley C."/>
            <person name="Miller M.E."/>
            <person name="Silverstein K.A.T."/>
            <person name="Henningsen E."/>
            <person name="Hirsch C.D."/>
            <person name="Visser B."/>
            <person name="Pretorius Z.A."/>
            <person name="Steffenson B.J."/>
            <person name="Schwessinger B."/>
            <person name="Dodds P.N."/>
            <person name="Figueroa M."/>
        </authorList>
    </citation>
    <scope>NUCLEOTIDE SEQUENCE [LARGE SCALE GENOMIC DNA]</scope>
    <source>
        <strain evidence="1">21-0</strain>
        <strain evidence="2 4">Ug99</strain>
    </source>
</reference>
<evidence type="ECO:0000313" key="3">
    <source>
        <dbReference type="Proteomes" id="UP000324748"/>
    </source>
</evidence>
<keyword evidence="3" id="KW-1185">Reference proteome</keyword>
<name>A0A5B0NKK6_PUCGR</name>
<evidence type="ECO:0000313" key="1">
    <source>
        <dbReference type="EMBL" id="KAA1070614.1"/>
    </source>
</evidence>
<accession>A0A5B0NKK6</accession>
<dbReference type="EMBL" id="VDEP01000404">
    <property type="protein sequence ID" value="KAA1089791.1"/>
    <property type="molecule type" value="Genomic_DNA"/>
</dbReference>
<dbReference type="Proteomes" id="UP000324748">
    <property type="component" value="Unassembled WGS sequence"/>
</dbReference>